<feature type="compositionally biased region" description="Acidic residues" evidence="2">
    <location>
        <begin position="477"/>
        <end position="494"/>
    </location>
</feature>
<feature type="compositionally biased region" description="Low complexity" evidence="2">
    <location>
        <begin position="701"/>
        <end position="710"/>
    </location>
</feature>
<feature type="region of interest" description="Disordered" evidence="2">
    <location>
        <begin position="464"/>
        <end position="503"/>
    </location>
</feature>
<feature type="compositionally biased region" description="Acidic residues" evidence="2">
    <location>
        <begin position="299"/>
        <end position="317"/>
    </location>
</feature>
<dbReference type="PANTHER" id="PTHR35120">
    <property type="entry name" value="HISTONE ACETYLTRANSFERASE KAT6B-LIKE"/>
    <property type="match status" value="1"/>
</dbReference>
<keyword evidence="4" id="KW-1185">Reference proteome</keyword>
<feature type="compositionally biased region" description="Polar residues" evidence="2">
    <location>
        <begin position="464"/>
        <end position="473"/>
    </location>
</feature>
<evidence type="ECO:0000256" key="1">
    <source>
        <dbReference type="SAM" id="Coils"/>
    </source>
</evidence>
<organism evidence="3 4">
    <name type="scientific">Carex littledalei</name>
    <dbReference type="NCBI Taxonomy" id="544730"/>
    <lineage>
        <taxon>Eukaryota</taxon>
        <taxon>Viridiplantae</taxon>
        <taxon>Streptophyta</taxon>
        <taxon>Embryophyta</taxon>
        <taxon>Tracheophyta</taxon>
        <taxon>Spermatophyta</taxon>
        <taxon>Magnoliopsida</taxon>
        <taxon>Liliopsida</taxon>
        <taxon>Poales</taxon>
        <taxon>Cyperaceae</taxon>
        <taxon>Cyperoideae</taxon>
        <taxon>Cariceae</taxon>
        <taxon>Carex</taxon>
        <taxon>Carex subgen. Euthyceras</taxon>
    </lineage>
</organism>
<sequence length="710" mass="79504">MSQSPDPQSPLPESAPEEPDVVPQSESASEEPNPQPEPESDPATIDMAVLEKPSGSAQPTRKPANNRKKCKALSKKYKAMGEQKLSILKEKLKLVPFSPLSSLPDLSKHEPLFRALGLWDFAHLNLDQDLRSDLIASLIAFYDHSGKKSWINGENISVTKAALLRALSLPVKKPSEEPDHDLFRSDEVGSILSEFISSYMLFHLQEDEDACILPPEVAEATQLVKEGQAGKVDWAGLIWGFVVKELKEVPQTGTCYYAPYLQQLIKYQKPQLFEQLPVEANAVPELVPEIEASVDVIMEEAEDEEEEEEEDKDEGVDGVEKITSLEELADAGADEMVEPGPGPGLSLGLSGEENSGFEGGPLNWGITQEKGEAGFEHSLRRCGSSGFGFESLSKPGMDGITEVDEEGEQYMRSFQRMDSSTDLLQAMENVNSVNLYSTGSDLNNHELNSGDFLSMNGEANNTGSFFFANTSKRPLTEVDEDREEEEDDEEEEEGRADMQVTKRMRSDTDNWTYEQPSPFDACMSRARALYNERNQDVINAQMQVQYLTTMIQDKDQVMHQLERSRLEAQQKYNAELSRYEQEMNIMAQLVSGYKRALKQTRHAFSEYRKKYPKGEEREKPVYGDVPQGGGLVISTKEVERQKLEREFEMKQVALGLISQFQREWLEKFEGFGERMSGLERKAGGLGGGIESCKKKEESKESLSSAEGTEM</sequence>
<feature type="compositionally biased region" description="Low complexity" evidence="2">
    <location>
        <begin position="23"/>
        <end position="32"/>
    </location>
</feature>
<protein>
    <submittedName>
        <fullName evidence="3">Uncharacterized protein</fullName>
    </submittedName>
</protein>
<gene>
    <name evidence="3" type="ORF">FCM35_KLT00980</name>
</gene>
<reference evidence="3" key="1">
    <citation type="submission" date="2020-01" db="EMBL/GenBank/DDBJ databases">
        <title>Genome sequence of Kobresia littledalei, the first chromosome-level genome in the family Cyperaceae.</title>
        <authorList>
            <person name="Qu G."/>
        </authorList>
    </citation>
    <scope>NUCLEOTIDE SEQUENCE</scope>
    <source>
        <strain evidence="3">C.B.Clarke</strain>
        <tissue evidence="3">Leaf</tissue>
    </source>
</reference>
<dbReference type="OrthoDB" id="1935530at2759"/>
<evidence type="ECO:0000313" key="4">
    <source>
        <dbReference type="Proteomes" id="UP000623129"/>
    </source>
</evidence>
<feature type="coiled-coil region" evidence="1">
    <location>
        <begin position="551"/>
        <end position="589"/>
    </location>
</feature>
<dbReference type="AlphaFoldDB" id="A0A833RCW4"/>
<name>A0A833RCW4_9POAL</name>
<feature type="compositionally biased region" description="Basic and acidic residues" evidence="2">
    <location>
        <begin position="691"/>
        <end position="700"/>
    </location>
</feature>
<evidence type="ECO:0000313" key="3">
    <source>
        <dbReference type="EMBL" id="KAF3333289.1"/>
    </source>
</evidence>
<dbReference type="EMBL" id="SWLB01000010">
    <property type="protein sequence ID" value="KAF3333289.1"/>
    <property type="molecule type" value="Genomic_DNA"/>
</dbReference>
<feature type="region of interest" description="Disordered" evidence="2">
    <location>
        <begin position="679"/>
        <end position="710"/>
    </location>
</feature>
<dbReference type="Proteomes" id="UP000623129">
    <property type="component" value="Unassembled WGS sequence"/>
</dbReference>
<accession>A0A833RCW4</accession>
<proteinExistence type="predicted"/>
<comment type="caution">
    <text evidence="3">The sequence shown here is derived from an EMBL/GenBank/DDBJ whole genome shotgun (WGS) entry which is preliminary data.</text>
</comment>
<dbReference type="PANTHER" id="PTHR35120:SF2">
    <property type="entry name" value="AMINOTRANSFERASE-LIKE PLANT MOBILE DOMAIN-CONTAINING PROTEIN"/>
    <property type="match status" value="1"/>
</dbReference>
<evidence type="ECO:0000256" key="2">
    <source>
        <dbReference type="SAM" id="MobiDB-lite"/>
    </source>
</evidence>
<feature type="region of interest" description="Disordered" evidence="2">
    <location>
        <begin position="1"/>
        <end position="68"/>
    </location>
</feature>
<keyword evidence="1" id="KW-0175">Coiled coil</keyword>
<feature type="region of interest" description="Disordered" evidence="2">
    <location>
        <begin position="299"/>
        <end position="319"/>
    </location>
</feature>